<dbReference type="GO" id="GO:0003700">
    <property type="term" value="F:DNA-binding transcription factor activity"/>
    <property type="evidence" value="ECO:0007669"/>
    <property type="project" value="InterPro"/>
</dbReference>
<dbReference type="Pfam" id="PF00392">
    <property type="entry name" value="GntR"/>
    <property type="match status" value="1"/>
</dbReference>
<dbReference type="InterPro" id="IPR015424">
    <property type="entry name" value="PyrdxlP-dep_Trfase"/>
</dbReference>
<dbReference type="SUPFAM" id="SSF46785">
    <property type="entry name" value="Winged helix' DNA-binding domain"/>
    <property type="match status" value="1"/>
</dbReference>
<keyword evidence="9" id="KW-1185">Reference proteome</keyword>
<dbReference type="RefSeq" id="WP_111434907.1">
    <property type="nucleotide sequence ID" value="NZ_JACIGG010000004.1"/>
</dbReference>
<organism evidence="8 9">
    <name type="scientific">Rhodobium orientis</name>
    <dbReference type="NCBI Taxonomy" id="34017"/>
    <lineage>
        <taxon>Bacteria</taxon>
        <taxon>Pseudomonadati</taxon>
        <taxon>Pseudomonadota</taxon>
        <taxon>Alphaproteobacteria</taxon>
        <taxon>Hyphomicrobiales</taxon>
        <taxon>Rhodobiaceae</taxon>
        <taxon>Rhodobium</taxon>
    </lineage>
</organism>
<feature type="domain" description="HTH gntR-type" evidence="7">
    <location>
        <begin position="14"/>
        <end position="82"/>
    </location>
</feature>
<dbReference type="Pfam" id="PF00155">
    <property type="entry name" value="Aminotran_1_2"/>
    <property type="match status" value="1"/>
</dbReference>
<sequence>MSNILFQLDRSSSVGLQSQIRETLVTAILAGHLLENERLPSSRELARSLGVSRNTVMLAYQSLIDDEFLIASERSGYFVNGRTAAGYAASDGEAAPAADGRAGWKGPLTVRPAAMRNISKPANWRQYPYPFIYGQIDPSLFPISEWRECSRQALGKQWLDVWADDLRDLDDPMLVEQIRKRILPRRGILADDTEILVTLGAQNALFLLATLLMSRDTPVGMEEPGYPDARNIIRIHSDRMVPIPVDNEGIQIGPEVKACDVVFVTPSHQFPTTATLSRTRRTALLEAAETHDFVIIEDDYEFETNYVTEPTPALKSIDTRGRVVYVGSLSKTLFPGLRLGFLVGSKELIREARALRRLMVRHPPSNNQRTVALFLALGHHDALIRKLHRVYRRRWEELGRALDRHLPNAGAVPSFGGTSYWVAGPEELDADLLREDALSHGIVIESGSVNFARQPAPKNCFRLGFSSIAHDRIEPGIAILARLIEGQLGTKPSQRGSAEALPPQVAARQV</sequence>
<dbReference type="AlphaFoldDB" id="A0A327JKL1"/>
<keyword evidence="5" id="KW-0804">Transcription</keyword>
<feature type="region of interest" description="Disordered" evidence="6">
    <location>
        <begin position="491"/>
        <end position="510"/>
    </location>
</feature>
<evidence type="ECO:0000256" key="6">
    <source>
        <dbReference type="SAM" id="MobiDB-lite"/>
    </source>
</evidence>
<gene>
    <name evidence="8" type="ORF">CH339_13345</name>
</gene>
<dbReference type="InterPro" id="IPR000524">
    <property type="entry name" value="Tscrpt_reg_HTH_GntR"/>
</dbReference>
<dbReference type="InterPro" id="IPR051446">
    <property type="entry name" value="HTH_trans_reg/aminotransferase"/>
</dbReference>
<dbReference type="PANTHER" id="PTHR46577:SF1">
    <property type="entry name" value="HTH-TYPE TRANSCRIPTIONAL REGULATORY PROTEIN GABR"/>
    <property type="match status" value="1"/>
</dbReference>
<keyword evidence="3" id="KW-0805">Transcription regulation</keyword>
<dbReference type="Proteomes" id="UP000249299">
    <property type="component" value="Unassembled WGS sequence"/>
</dbReference>
<name>A0A327JKL1_9HYPH</name>
<dbReference type="CDD" id="cd07377">
    <property type="entry name" value="WHTH_GntR"/>
    <property type="match status" value="1"/>
</dbReference>
<dbReference type="SMART" id="SM00345">
    <property type="entry name" value="HTH_GNTR"/>
    <property type="match status" value="1"/>
</dbReference>
<reference evidence="8 9" key="1">
    <citation type="submission" date="2017-07" db="EMBL/GenBank/DDBJ databases">
        <title>Draft Genome Sequences of Select Purple Nonsulfur Bacteria.</title>
        <authorList>
            <person name="Lasarre B."/>
            <person name="Mckinlay J.B."/>
        </authorList>
    </citation>
    <scope>NUCLEOTIDE SEQUENCE [LARGE SCALE GENOMIC DNA]</scope>
    <source>
        <strain evidence="8 9">DSM 11290</strain>
    </source>
</reference>
<protein>
    <submittedName>
        <fullName evidence="8">2-aminoadipate aminotransferase</fullName>
    </submittedName>
</protein>
<evidence type="ECO:0000313" key="9">
    <source>
        <dbReference type="Proteomes" id="UP000249299"/>
    </source>
</evidence>
<dbReference type="Gene3D" id="1.10.10.10">
    <property type="entry name" value="Winged helix-like DNA-binding domain superfamily/Winged helix DNA-binding domain"/>
    <property type="match status" value="1"/>
</dbReference>
<accession>A0A327JKL1</accession>
<dbReference type="PROSITE" id="PS50949">
    <property type="entry name" value="HTH_GNTR"/>
    <property type="match status" value="1"/>
</dbReference>
<dbReference type="InterPro" id="IPR036390">
    <property type="entry name" value="WH_DNA-bd_sf"/>
</dbReference>
<keyword evidence="8" id="KW-0032">Aminotransferase</keyword>
<dbReference type="EMBL" id="NPEV01000028">
    <property type="protein sequence ID" value="RAI26631.1"/>
    <property type="molecule type" value="Genomic_DNA"/>
</dbReference>
<evidence type="ECO:0000256" key="3">
    <source>
        <dbReference type="ARBA" id="ARBA00023015"/>
    </source>
</evidence>
<evidence type="ECO:0000256" key="4">
    <source>
        <dbReference type="ARBA" id="ARBA00023125"/>
    </source>
</evidence>
<evidence type="ECO:0000313" key="8">
    <source>
        <dbReference type="EMBL" id="RAI26631.1"/>
    </source>
</evidence>
<evidence type="ECO:0000256" key="2">
    <source>
        <dbReference type="ARBA" id="ARBA00022898"/>
    </source>
</evidence>
<dbReference type="SUPFAM" id="SSF53383">
    <property type="entry name" value="PLP-dependent transferases"/>
    <property type="match status" value="1"/>
</dbReference>
<dbReference type="InterPro" id="IPR036388">
    <property type="entry name" value="WH-like_DNA-bd_sf"/>
</dbReference>
<dbReference type="InterPro" id="IPR004839">
    <property type="entry name" value="Aminotransferase_I/II_large"/>
</dbReference>
<evidence type="ECO:0000259" key="7">
    <source>
        <dbReference type="PROSITE" id="PS50949"/>
    </source>
</evidence>
<comment type="similarity">
    <text evidence="1">In the C-terminal section; belongs to the class-I pyridoxal-phosphate-dependent aminotransferase family.</text>
</comment>
<evidence type="ECO:0000256" key="5">
    <source>
        <dbReference type="ARBA" id="ARBA00023163"/>
    </source>
</evidence>
<evidence type="ECO:0000256" key="1">
    <source>
        <dbReference type="ARBA" id="ARBA00005384"/>
    </source>
</evidence>
<dbReference type="GO" id="GO:0030170">
    <property type="term" value="F:pyridoxal phosphate binding"/>
    <property type="evidence" value="ECO:0007669"/>
    <property type="project" value="InterPro"/>
</dbReference>
<dbReference type="GO" id="GO:0008483">
    <property type="term" value="F:transaminase activity"/>
    <property type="evidence" value="ECO:0007669"/>
    <property type="project" value="UniProtKB-KW"/>
</dbReference>
<dbReference type="Gene3D" id="3.40.640.10">
    <property type="entry name" value="Type I PLP-dependent aspartate aminotransferase-like (Major domain)"/>
    <property type="match status" value="1"/>
</dbReference>
<dbReference type="OrthoDB" id="9808770at2"/>
<keyword evidence="2" id="KW-0663">Pyridoxal phosphate</keyword>
<dbReference type="PANTHER" id="PTHR46577">
    <property type="entry name" value="HTH-TYPE TRANSCRIPTIONAL REGULATORY PROTEIN GABR"/>
    <property type="match status" value="1"/>
</dbReference>
<comment type="caution">
    <text evidence="8">The sequence shown here is derived from an EMBL/GenBank/DDBJ whole genome shotgun (WGS) entry which is preliminary data.</text>
</comment>
<dbReference type="InterPro" id="IPR015421">
    <property type="entry name" value="PyrdxlP-dep_Trfase_major"/>
</dbReference>
<keyword evidence="4" id="KW-0238">DNA-binding</keyword>
<dbReference type="CDD" id="cd00609">
    <property type="entry name" value="AAT_like"/>
    <property type="match status" value="1"/>
</dbReference>
<dbReference type="GO" id="GO:0003677">
    <property type="term" value="F:DNA binding"/>
    <property type="evidence" value="ECO:0007669"/>
    <property type="project" value="UniProtKB-KW"/>
</dbReference>
<proteinExistence type="inferred from homology"/>
<keyword evidence="8" id="KW-0808">Transferase</keyword>